<feature type="transmembrane region" description="Helical" evidence="1">
    <location>
        <begin position="66"/>
        <end position="83"/>
    </location>
</feature>
<evidence type="ECO:0000313" key="3">
    <source>
        <dbReference type="Proteomes" id="UP000198287"/>
    </source>
</evidence>
<evidence type="ECO:0000313" key="2">
    <source>
        <dbReference type="EMBL" id="OXA37690.1"/>
    </source>
</evidence>
<sequence>MTGFFPKTMELFARLTFFPVTIFCGIVVAFWWILRKDLIQANPLQPDERTEAFIFLGWKAIGMSKAIGYIIVGGTISAIYVTYKTLNRSQTLPTVKYGCGSDGGLFTPGSHGAYIAEKNPNQLREPNSAPNSHS</sequence>
<reference evidence="2 3" key="1">
    <citation type="submission" date="2015-12" db="EMBL/GenBank/DDBJ databases">
        <title>The genome of Folsomia candida.</title>
        <authorList>
            <person name="Faddeeva A."/>
            <person name="Derks M.F."/>
            <person name="Anvar Y."/>
            <person name="Smit S."/>
            <person name="Van Straalen N."/>
            <person name="Roelofs D."/>
        </authorList>
    </citation>
    <scope>NUCLEOTIDE SEQUENCE [LARGE SCALE GENOMIC DNA]</scope>
    <source>
        <strain evidence="2 3">VU population</strain>
        <tissue evidence="2">Whole body</tissue>
    </source>
</reference>
<keyword evidence="1" id="KW-0812">Transmembrane</keyword>
<organism evidence="2 3">
    <name type="scientific">Folsomia candida</name>
    <name type="common">Springtail</name>
    <dbReference type="NCBI Taxonomy" id="158441"/>
    <lineage>
        <taxon>Eukaryota</taxon>
        <taxon>Metazoa</taxon>
        <taxon>Ecdysozoa</taxon>
        <taxon>Arthropoda</taxon>
        <taxon>Hexapoda</taxon>
        <taxon>Collembola</taxon>
        <taxon>Entomobryomorpha</taxon>
        <taxon>Isotomoidea</taxon>
        <taxon>Isotomidae</taxon>
        <taxon>Proisotominae</taxon>
        <taxon>Folsomia</taxon>
    </lineage>
</organism>
<proteinExistence type="predicted"/>
<keyword evidence="1" id="KW-1133">Transmembrane helix</keyword>
<name>A0A226CY26_FOLCA</name>
<gene>
    <name evidence="2" type="ORF">Fcan01_27518</name>
</gene>
<evidence type="ECO:0000256" key="1">
    <source>
        <dbReference type="SAM" id="Phobius"/>
    </source>
</evidence>
<dbReference type="Proteomes" id="UP000198287">
    <property type="component" value="Unassembled WGS sequence"/>
</dbReference>
<comment type="caution">
    <text evidence="2">The sequence shown here is derived from an EMBL/GenBank/DDBJ whole genome shotgun (WGS) entry which is preliminary data.</text>
</comment>
<keyword evidence="3" id="KW-1185">Reference proteome</keyword>
<dbReference type="AlphaFoldDB" id="A0A226CY26"/>
<accession>A0A226CY26</accession>
<dbReference type="EMBL" id="LNIX01000053">
    <property type="protein sequence ID" value="OXA37690.1"/>
    <property type="molecule type" value="Genomic_DNA"/>
</dbReference>
<protein>
    <recommendedName>
        <fullName evidence="4">Transmembrane protein</fullName>
    </recommendedName>
</protein>
<keyword evidence="1" id="KW-0472">Membrane</keyword>
<evidence type="ECO:0008006" key="4">
    <source>
        <dbReference type="Google" id="ProtNLM"/>
    </source>
</evidence>
<feature type="transmembrane region" description="Helical" evidence="1">
    <location>
        <begin position="12"/>
        <end position="34"/>
    </location>
</feature>